<protein>
    <submittedName>
        <fullName evidence="1">Uncharacterized protein</fullName>
    </submittedName>
</protein>
<gene>
    <name evidence="1" type="ORF">CSKR_109252</name>
</gene>
<dbReference type="InParanoid" id="A0A3R7GBT0"/>
<dbReference type="Proteomes" id="UP000286415">
    <property type="component" value="Unassembled WGS sequence"/>
</dbReference>
<reference evidence="1 2" key="1">
    <citation type="journal article" date="2018" name="Biotechnol. Adv.">
        <title>Improved genomic resources and new bioinformatic workflow for the carcinogenic parasite Clonorchis sinensis: Biotechnological implications.</title>
        <authorList>
            <person name="Wang D."/>
            <person name="Korhonen P.K."/>
            <person name="Gasser R.B."/>
            <person name="Young N.D."/>
        </authorList>
    </citation>
    <scope>NUCLEOTIDE SEQUENCE [LARGE SCALE GENOMIC DNA]</scope>
    <source>
        <strain evidence="1">Cs-k2</strain>
    </source>
</reference>
<accession>A0A3R7GBT0</accession>
<comment type="caution">
    <text evidence="1">The sequence shown here is derived from an EMBL/GenBank/DDBJ whole genome shotgun (WGS) entry which is preliminary data.</text>
</comment>
<sequence length="161" mass="18306">MSHQLSNFEPAFIQSTSLPRVHKLSDRLLLTELSDDLVFQAVNIIVAICLHQHRQHEIQKNEDGWGKDIVLAYYTHSKDLQTPFRLSLRTPLTPVTSDNLQRSQPGAVGIMQPPSWKASHANSTQNFRNLFHIPPLGQRLATGWLQREVAAATFRLVEVTY</sequence>
<evidence type="ECO:0000313" key="1">
    <source>
        <dbReference type="EMBL" id="KAG5450909.1"/>
    </source>
</evidence>
<keyword evidence="2" id="KW-1185">Reference proteome</keyword>
<evidence type="ECO:0000313" key="2">
    <source>
        <dbReference type="Proteomes" id="UP000286415"/>
    </source>
</evidence>
<reference evidence="1 2" key="2">
    <citation type="journal article" date="2021" name="Genomics">
        <title>High-quality reference genome for Clonorchis sinensis.</title>
        <authorList>
            <person name="Young N.D."/>
            <person name="Stroehlein A.J."/>
            <person name="Kinkar L."/>
            <person name="Wang T."/>
            <person name="Sohn W.M."/>
            <person name="Chang B.C.H."/>
            <person name="Kaur P."/>
            <person name="Weisz D."/>
            <person name="Dudchenko O."/>
            <person name="Aiden E.L."/>
            <person name="Korhonen P.K."/>
            <person name="Gasser R.B."/>
        </authorList>
    </citation>
    <scope>NUCLEOTIDE SEQUENCE [LARGE SCALE GENOMIC DNA]</scope>
    <source>
        <strain evidence="1">Cs-k2</strain>
    </source>
</reference>
<dbReference type="AlphaFoldDB" id="A0A3R7GBT0"/>
<organism evidence="1 2">
    <name type="scientific">Clonorchis sinensis</name>
    <name type="common">Chinese liver fluke</name>
    <dbReference type="NCBI Taxonomy" id="79923"/>
    <lineage>
        <taxon>Eukaryota</taxon>
        <taxon>Metazoa</taxon>
        <taxon>Spiralia</taxon>
        <taxon>Lophotrochozoa</taxon>
        <taxon>Platyhelminthes</taxon>
        <taxon>Trematoda</taxon>
        <taxon>Digenea</taxon>
        <taxon>Opisthorchiida</taxon>
        <taxon>Opisthorchiata</taxon>
        <taxon>Opisthorchiidae</taxon>
        <taxon>Clonorchis</taxon>
    </lineage>
</organism>
<name>A0A3R7GBT0_CLOSI</name>
<dbReference type="EMBL" id="NIRI02000042">
    <property type="protein sequence ID" value="KAG5450909.1"/>
    <property type="molecule type" value="Genomic_DNA"/>
</dbReference>
<proteinExistence type="predicted"/>